<keyword evidence="1" id="KW-0732">Signal</keyword>
<dbReference type="Proteomes" id="UP000184532">
    <property type="component" value="Unassembled WGS sequence"/>
</dbReference>
<proteinExistence type="predicted"/>
<evidence type="ECO:0000313" key="2">
    <source>
        <dbReference type="EMBL" id="SHG51219.1"/>
    </source>
</evidence>
<name>A0A1M5KFE9_9FLAO</name>
<dbReference type="STRING" id="570519.SAMN04488116_1539"/>
<organism evidence="2 3">
    <name type="scientific">Flagellimonas flava</name>
    <dbReference type="NCBI Taxonomy" id="570519"/>
    <lineage>
        <taxon>Bacteria</taxon>
        <taxon>Pseudomonadati</taxon>
        <taxon>Bacteroidota</taxon>
        <taxon>Flavobacteriia</taxon>
        <taxon>Flavobacteriales</taxon>
        <taxon>Flavobacteriaceae</taxon>
        <taxon>Flagellimonas</taxon>
    </lineage>
</organism>
<gene>
    <name evidence="2" type="ORF">SAMN04488116_1539</name>
</gene>
<accession>A0A1M5KFE9</accession>
<protein>
    <recommendedName>
        <fullName evidence="4">Auto-transporter adhesin head GIN domain-containing protein</fullName>
    </recommendedName>
</protein>
<dbReference type="OrthoDB" id="1446823at2"/>
<dbReference type="PROSITE" id="PS51257">
    <property type="entry name" value="PROKAR_LIPOPROTEIN"/>
    <property type="match status" value="1"/>
</dbReference>
<dbReference type="EMBL" id="FQWL01000002">
    <property type="protein sequence ID" value="SHG51219.1"/>
    <property type="molecule type" value="Genomic_DNA"/>
</dbReference>
<reference evidence="3" key="1">
    <citation type="submission" date="2016-11" db="EMBL/GenBank/DDBJ databases">
        <authorList>
            <person name="Varghese N."/>
            <person name="Submissions S."/>
        </authorList>
    </citation>
    <scope>NUCLEOTIDE SEQUENCE [LARGE SCALE GENOMIC DNA]</scope>
    <source>
        <strain evidence="3">DSM 22638</strain>
    </source>
</reference>
<dbReference type="RefSeq" id="WP_073178007.1">
    <property type="nucleotide sequence ID" value="NZ_FQWL01000002.1"/>
</dbReference>
<keyword evidence="3" id="KW-1185">Reference proteome</keyword>
<sequence length="127" mass="14103">MKQIYVFLTAALMACTMHAQEDYTDLVQIGDNITIGEPTGSSYQHIDVPRKNFIIKRGGIANISSLNNLTVTVTDINYGENPKITFKRSNNQKFFRVYKTMTASLNGAIASGELRLPKMEGKGSIVR</sequence>
<dbReference type="AlphaFoldDB" id="A0A1M5KFE9"/>
<evidence type="ECO:0000313" key="3">
    <source>
        <dbReference type="Proteomes" id="UP000184532"/>
    </source>
</evidence>
<feature type="signal peptide" evidence="1">
    <location>
        <begin position="1"/>
        <end position="19"/>
    </location>
</feature>
<evidence type="ECO:0000256" key="1">
    <source>
        <dbReference type="SAM" id="SignalP"/>
    </source>
</evidence>
<evidence type="ECO:0008006" key="4">
    <source>
        <dbReference type="Google" id="ProtNLM"/>
    </source>
</evidence>
<feature type="chain" id="PRO_5009911651" description="Auto-transporter adhesin head GIN domain-containing protein" evidence="1">
    <location>
        <begin position="20"/>
        <end position="127"/>
    </location>
</feature>